<keyword evidence="3" id="KW-0808">Transferase</keyword>
<dbReference type="Pfam" id="PF00535">
    <property type="entry name" value="Glycos_transf_2"/>
    <property type="match status" value="1"/>
</dbReference>
<gene>
    <name evidence="5" type="ORF">VXC91_06465</name>
</gene>
<comment type="similarity">
    <text evidence="1">Belongs to the glycosyltransferase 2 family.</text>
</comment>
<dbReference type="Proteomes" id="UP001333996">
    <property type="component" value="Unassembled WGS sequence"/>
</dbReference>
<name>A0ABU7FCT8_9ACTN</name>
<feature type="domain" description="Glycosyltransferase 2-like" evidence="4">
    <location>
        <begin position="52"/>
        <end position="167"/>
    </location>
</feature>
<reference evidence="5" key="1">
    <citation type="submission" date="2024-01" db="EMBL/GenBank/DDBJ databases">
        <title>First draft genome sequence data of TA4-1, the type strain of Gram-positive actinobacterium Streptomyces chiangmaiensis.</title>
        <authorList>
            <person name="Yasawong M."/>
            <person name="Nantapong N."/>
        </authorList>
    </citation>
    <scope>NUCLEOTIDE SEQUENCE</scope>
    <source>
        <strain evidence="5">TA4-1</strain>
    </source>
</reference>
<evidence type="ECO:0000256" key="3">
    <source>
        <dbReference type="ARBA" id="ARBA00022679"/>
    </source>
</evidence>
<evidence type="ECO:0000256" key="2">
    <source>
        <dbReference type="ARBA" id="ARBA00022676"/>
    </source>
</evidence>
<feature type="non-terminal residue" evidence="5">
    <location>
        <position position="169"/>
    </location>
</feature>
<dbReference type="RefSeq" id="WP_329505786.1">
    <property type="nucleotide sequence ID" value="NZ_JAYWVC010000013.1"/>
</dbReference>
<dbReference type="InterPro" id="IPR001173">
    <property type="entry name" value="Glyco_trans_2-like"/>
</dbReference>
<protein>
    <submittedName>
        <fullName evidence="5">Glycosyltransferase family 2 protein</fullName>
    </submittedName>
</protein>
<proteinExistence type="inferred from homology"/>
<dbReference type="SUPFAM" id="SSF53448">
    <property type="entry name" value="Nucleotide-diphospho-sugar transferases"/>
    <property type="match status" value="1"/>
</dbReference>
<sequence length="169" mass="18669">MLTSVFIAAVSLALFWMAAFTLWWQMHAWRTPEVLASTRFGSPDGGEHLSFSLLLPARHEQAVLDHTIQRLLESTHTDYEIVVIVGHDDPGTAEVARQAAARDGRVRVVVDHHEKKNKPKAMNTALPHCRGDVVGVFDAEDQVHPELLAHVDHAFRTTGADVVQGGVQL</sequence>
<dbReference type="PANTHER" id="PTHR43630">
    <property type="entry name" value="POLY-BETA-1,6-N-ACETYL-D-GLUCOSAMINE SYNTHASE"/>
    <property type="match status" value="1"/>
</dbReference>
<keyword evidence="2" id="KW-0328">Glycosyltransferase</keyword>
<evidence type="ECO:0000259" key="4">
    <source>
        <dbReference type="Pfam" id="PF00535"/>
    </source>
</evidence>
<accession>A0ABU7FCT8</accession>
<dbReference type="InterPro" id="IPR029044">
    <property type="entry name" value="Nucleotide-diphossugar_trans"/>
</dbReference>
<dbReference type="Gene3D" id="3.90.550.10">
    <property type="entry name" value="Spore Coat Polysaccharide Biosynthesis Protein SpsA, Chain A"/>
    <property type="match status" value="1"/>
</dbReference>
<dbReference type="PANTHER" id="PTHR43630:SF1">
    <property type="entry name" value="POLY-BETA-1,6-N-ACETYL-D-GLUCOSAMINE SYNTHASE"/>
    <property type="match status" value="1"/>
</dbReference>
<dbReference type="CDD" id="cd06423">
    <property type="entry name" value="CESA_like"/>
    <property type="match status" value="1"/>
</dbReference>
<keyword evidence="6" id="KW-1185">Reference proteome</keyword>
<evidence type="ECO:0000313" key="5">
    <source>
        <dbReference type="EMBL" id="MED7821633.1"/>
    </source>
</evidence>
<evidence type="ECO:0000313" key="6">
    <source>
        <dbReference type="Proteomes" id="UP001333996"/>
    </source>
</evidence>
<dbReference type="EMBL" id="JAYWVC010000013">
    <property type="protein sequence ID" value="MED7821633.1"/>
    <property type="molecule type" value="Genomic_DNA"/>
</dbReference>
<evidence type="ECO:0000256" key="1">
    <source>
        <dbReference type="ARBA" id="ARBA00006739"/>
    </source>
</evidence>
<organism evidence="5 6">
    <name type="scientific">Streptomyces chiangmaiensis</name>
    <dbReference type="NCBI Taxonomy" id="766497"/>
    <lineage>
        <taxon>Bacteria</taxon>
        <taxon>Bacillati</taxon>
        <taxon>Actinomycetota</taxon>
        <taxon>Actinomycetes</taxon>
        <taxon>Kitasatosporales</taxon>
        <taxon>Streptomycetaceae</taxon>
        <taxon>Streptomyces</taxon>
    </lineage>
</organism>
<comment type="caution">
    <text evidence="5">The sequence shown here is derived from an EMBL/GenBank/DDBJ whole genome shotgun (WGS) entry which is preliminary data.</text>
</comment>